<keyword evidence="5" id="KW-1185">Reference proteome</keyword>
<dbReference type="InterPro" id="IPR040452">
    <property type="entry name" value="SfsA_C"/>
</dbReference>
<comment type="caution">
    <text evidence="4">The sequence shown here is derived from an EMBL/GenBank/DDBJ whole genome shotgun (WGS) entry which is preliminary data.</text>
</comment>
<dbReference type="Gene3D" id="2.40.50.580">
    <property type="match status" value="1"/>
</dbReference>
<dbReference type="InterPro" id="IPR041465">
    <property type="entry name" value="SfsA_N"/>
</dbReference>
<dbReference type="EMBL" id="JBHSAF010000001">
    <property type="protein sequence ID" value="MFC3912089.1"/>
    <property type="molecule type" value="Genomic_DNA"/>
</dbReference>
<organism evidence="4 5">
    <name type="scientific">Pseudaeromonas sharmana</name>
    <dbReference type="NCBI Taxonomy" id="328412"/>
    <lineage>
        <taxon>Bacteria</taxon>
        <taxon>Pseudomonadati</taxon>
        <taxon>Pseudomonadota</taxon>
        <taxon>Gammaproteobacteria</taxon>
        <taxon>Aeromonadales</taxon>
        <taxon>Aeromonadaceae</taxon>
        <taxon>Pseudaeromonas</taxon>
    </lineage>
</organism>
<evidence type="ECO:0000259" key="3">
    <source>
        <dbReference type="Pfam" id="PF17746"/>
    </source>
</evidence>
<dbReference type="HAMAP" id="MF_00095">
    <property type="entry name" value="SfsA"/>
    <property type="match status" value="1"/>
</dbReference>
<evidence type="ECO:0000256" key="1">
    <source>
        <dbReference type="HAMAP-Rule" id="MF_00095"/>
    </source>
</evidence>
<comment type="similarity">
    <text evidence="1">Belongs to the SfsA family.</text>
</comment>
<evidence type="ECO:0000313" key="5">
    <source>
        <dbReference type="Proteomes" id="UP001595692"/>
    </source>
</evidence>
<dbReference type="PANTHER" id="PTHR30545:SF2">
    <property type="entry name" value="SUGAR FERMENTATION STIMULATION PROTEIN A"/>
    <property type="match status" value="1"/>
</dbReference>
<dbReference type="InterPro" id="IPR005224">
    <property type="entry name" value="SfsA"/>
</dbReference>
<name>A0ABV8CJ11_9GAMM</name>
<proteinExistence type="inferred from homology"/>
<dbReference type="CDD" id="cd22359">
    <property type="entry name" value="SfsA-like_bacterial"/>
    <property type="match status" value="1"/>
</dbReference>
<reference evidence="5" key="1">
    <citation type="journal article" date="2019" name="Int. J. Syst. Evol. Microbiol.">
        <title>The Global Catalogue of Microorganisms (GCM) 10K type strain sequencing project: providing services to taxonomists for standard genome sequencing and annotation.</title>
        <authorList>
            <consortium name="The Broad Institute Genomics Platform"/>
            <consortium name="The Broad Institute Genome Sequencing Center for Infectious Disease"/>
            <person name="Wu L."/>
            <person name="Ma J."/>
        </authorList>
    </citation>
    <scope>NUCLEOTIDE SEQUENCE [LARGE SCALE GENOMIC DNA]</scope>
    <source>
        <strain evidence="5">CCUG 54939</strain>
    </source>
</reference>
<dbReference type="NCBIfam" id="TIGR00230">
    <property type="entry name" value="sfsA"/>
    <property type="match status" value="1"/>
</dbReference>
<dbReference type="PANTHER" id="PTHR30545">
    <property type="entry name" value="SUGAR FERMENTATION STIMULATION PROTEIN A"/>
    <property type="match status" value="1"/>
</dbReference>
<evidence type="ECO:0000259" key="2">
    <source>
        <dbReference type="Pfam" id="PF03749"/>
    </source>
</evidence>
<dbReference type="RefSeq" id="WP_377150085.1">
    <property type="nucleotide sequence ID" value="NZ_JBHSAF010000001.1"/>
</dbReference>
<gene>
    <name evidence="1 4" type="primary">sfsA</name>
    <name evidence="4" type="ORF">ACFOSS_01260</name>
</gene>
<evidence type="ECO:0000313" key="4">
    <source>
        <dbReference type="EMBL" id="MFC3912089.1"/>
    </source>
</evidence>
<dbReference type="Gene3D" id="3.40.1350.60">
    <property type="match status" value="1"/>
</dbReference>
<feature type="domain" description="Sugar fermentation stimulation protein C-terminal" evidence="2">
    <location>
        <begin position="98"/>
        <end position="244"/>
    </location>
</feature>
<dbReference type="Pfam" id="PF17746">
    <property type="entry name" value="SfsA_N"/>
    <property type="match status" value="1"/>
</dbReference>
<dbReference type="Proteomes" id="UP001595692">
    <property type="component" value="Unassembled WGS sequence"/>
</dbReference>
<sequence>MDLFEPTKADDALDVTFPQPLQGACLLRRYQRFLADVRLDEGTEITLHCPNTGRMTGCGEPGWRVWFSLSDNPARKYPGTWELAQTPDGDWIGVNTSRANAVVAAALHAGRIPELTGYHSLRREVPYGEERSRIDLLLTAPDQASCYIEVKSVTLLGDPARPSLAGQGHGFFPDAPSARASKHLRELIRLRQQGQRALVLFCVLHTGIRQVSAAQHVDADYALALQQAVEAGVEVLAYACAISPLGLRLGARLPVMFTE</sequence>
<dbReference type="Pfam" id="PF03749">
    <property type="entry name" value="SfsA"/>
    <property type="match status" value="1"/>
</dbReference>
<accession>A0ABV8CJ11</accession>
<feature type="domain" description="SfsA N-terminal OB" evidence="3">
    <location>
        <begin position="27"/>
        <end position="94"/>
    </location>
</feature>
<protein>
    <recommendedName>
        <fullName evidence="1">Sugar fermentation stimulation protein homolog</fullName>
    </recommendedName>
</protein>